<organism evidence="2 3">
    <name type="scientific">Lentinula lateritia</name>
    <dbReference type="NCBI Taxonomy" id="40482"/>
    <lineage>
        <taxon>Eukaryota</taxon>
        <taxon>Fungi</taxon>
        <taxon>Dikarya</taxon>
        <taxon>Basidiomycota</taxon>
        <taxon>Agaricomycotina</taxon>
        <taxon>Agaricomycetes</taxon>
        <taxon>Agaricomycetidae</taxon>
        <taxon>Agaricales</taxon>
        <taxon>Marasmiineae</taxon>
        <taxon>Omphalotaceae</taxon>
        <taxon>Lentinula</taxon>
    </lineage>
</organism>
<dbReference type="Proteomes" id="UP001150217">
    <property type="component" value="Unassembled WGS sequence"/>
</dbReference>
<name>A0ABQ8VBU4_9AGAR</name>
<gene>
    <name evidence="2" type="ORF">C8R41DRAFT_539105</name>
</gene>
<feature type="chain" id="PRO_5045240365" evidence="1">
    <location>
        <begin position="19"/>
        <end position="167"/>
    </location>
</feature>
<evidence type="ECO:0000313" key="3">
    <source>
        <dbReference type="Proteomes" id="UP001150217"/>
    </source>
</evidence>
<keyword evidence="3" id="KW-1185">Reference proteome</keyword>
<keyword evidence="1" id="KW-0732">Signal</keyword>
<protein>
    <submittedName>
        <fullName evidence="2">Uncharacterized protein</fullName>
    </submittedName>
</protein>
<proteinExistence type="predicted"/>
<comment type="caution">
    <text evidence="2">The sequence shown here is derived from an EMBL/GenBank/DDBJ whole genome shotgun (WGS) entry which is preliminary data.</text>
</comment>
<evidence type="ECO:0000256" key="1">
    <source>
        <dbReference type="SAM" id="SignalP"/>
    </source>
</evidence>
<sequence>MHFDPVYFVLGLLSMVYAVPVDLGSDLERSSFETTIRARMDQNPPQHSNTLPMELDKKVVHVRFTDPYAGRDLLQSHSQNPPKSVAAFVHVGLEKVFPEMRGDPDWLVTFENEFVGKFSISNLELTLWVHGIGDCEYAWCKVNIVYRDKIKDGQKIQTKKVTAKHIT</sequence>
<evidence type="ECO:0000313" key="2">
    <source>
        <dbReference type="EMBL" id="KAJ4476306.1"/>
    </source>
</evidence>
<dbReference type="EMBL" id="JANVFT010000071">
    <property type="protein sequence ID" value="KAJ4476306.1"/>
    <property type="molecule type" value="Genomic_DNA"/>
</dbReference>
<feature type="signal peptide" evidence="1">
    <location>
        <begin position="1"/>
        <end position="18"/>
    </location>
</feature>
<reference evidence="2" key="1">
    <citation type="submission" date="2022-08" db="EMBL/GenBank/DDBJ databases">
        <title>A Global Phylogenomic Analysis of the Shiitake Genus Lentinula.</title>
        <authorList>
            <consortium name="DOE Joint Genome Institute"/>
            <person name="Sierra-Patev S."/>
            <person name="Min B."/>
            <person name="Naranjo-Ortiz M."/>
            <person name="Looney B."/>
            <person name="Konkel Z."/>
            <person name="Slot J.C."/>
            <person name="Sakamoto Y."/>
            <person name="Steenwyk J.L."/>
            <person name="Rokas A."/>
            <person name="Carro J."/>
            <person name="Camarero S."/>
            <person name="Ferreira P."/>
            <person name="Molpeceres G."/>
            <person name="Ruiz-Duenas F.J."/>
            <person name="Serrano A."/>
            <person name="Henrissat B."/>
            <person name="Drula E."/>
            <person name="Hughes K.W."/>
            <person name="Mata J.L."/>
            <person name="Ishikawa N.K."/>
            <person name="Vargas-Isla R."/>
            <person name="Ushijima S."/>
            <person name="Smith C.A."/>
            <person name="Ahrendt S."/>
            <person name="Andreopoulos W."/>
            <person name="He G."/>
            <person name="Labutti K."/>
            <person name="Lipzen A."/>
            <person name="Ng V."/>
            <person name="Riley R."/>
            <person name="Sandor L."/>
            <person name="Barry K."/>
            <person name="Martinez A.T."/>
            <person name="Xiao Y."/>
            <person name="Gibbons J.G."/>
            <person name="Terashima K."/>
            <person name="Grigoriev I.V."/>
            <person name="Hibbett D.S."/>
        </authorList>
    </citation>
    <scope>NUCLEOTIDE SEQUENCE</scope>
    <source>
        <strain evidence="2">RHP3577 ss4</strain>
    </source>
</reference>
<accession>A0ABQ8VBU4</accession>